<reference evidence="4 5" key="1">
    <citation type="submission" date="2014-06" db="EMBL/GenBank/DDBJ databases">
        <title>Whole Genome Sequences of Three Symbiotic Endozoicomonas Bacteria.</title>
        <authorList>
            <person name="Neave M.J."/>
            <person name="Apprill A."/>
            <person name="Voolstra C.R."/>
        </authorList>
    </citation>
    <scope>NUCLEOTIDE SEQUENCE [LARGE SCALE GENOMIC DNA]</scope>
    <source>
        <strain evidence="4 5">DSM 25634</strain>
    </source>
</reference>
<keyword evidence="5" id="KW-1185">Reference proteome</keyword>
<dbReference type="eggNOG" id="COG1309">
    <property type="taxonomic scope" value="Bacteria"/>
</dbReference>
<dbReference type="GO" id="GO:0003677">
    <property type="term" value="F:DNA binding"/>
    <property type="evidence" value="ECO:0007669"/>
    <property type="project" value="UniProtKB-UniRule"/>
</dbReference>
<dbReference type="STRING" id="1137799.GZ78_26595"/>
<feature type="DNA-binding region" description="H-T-H motif" evidence="2">
    <location>
        <begin position="32"/>
        <end position="51"/>
    </location>
</feature>
<dbReference type="Proteomes" id="UP000028073">
    <property type="component" value="Unassembled WGS sequence"/>
</dbReference>
<evidence type="ECO:0000256" key="2">
    <source>
        <dbReference type="PROSITE-ProRule" id="PRU00335"/>
    </source>
</evidence>
<sequence>MGRRERKKQAVREKICQETVELIRLHGIEGTTIEDICERADIAKKTFYNYYPSRHDLLIQICQSDLLLRTRLNVEGALANCNGLEACLKYIFNEMQSNIAQADRLEREMIDYMIINLSNNRTQSANQLNFMNDCFRTLYENNLDDLKPGLDTGFCAEITVGMINAMMVNWLNDESYDIAANYDRLLKFMLDSMLK</sequence>
<dbReference type="InterPro" id="IPR050624">
    <property type="entry name" value="HTH-type_Tx_Regulator"/>
</dbReference>
<gene>
    <name evidence="4" type="ORF">GZ78_26595</name>
</gene>
<dbReference type="PANTHER" id="PTHR43479">
    <property type="entry name" value="ACREF/ENVCD OPERON REPRESSOR-RELATED"/>
    <property type="match status" value="1"/>
</dbReference>
<protein>
    <submittedName>
        <fullName evidence="4">Transcriptional regulator</fullName>
    </submittedName>
</protein>
<dbReference type="Gene3D" id="1.10.357.10">
    <property type="entry name" value="Tetracycline Repressor, domain 2"/>
    <property type="match status" value="1"/>
</dbReference>
<evidence type="ECO:0000259" key="3">
    <source>
        <dbReference type="PROSITE" id="PS50977"/>
    </source>
</evidence>
<evidence type="ECO:0000256" key="1">
    <source>
        <dbReference type="ARBA" id="ARBA00023125"/>
    </source>
</evidence>
<evidence type="ECO:0000313" key="4">
    <source>
        <dbReference type="EMBL" id="KEQ13122.1"/>
    </source>
</evidence>
<dbReference type="InterPro" id="IPR001647">
    <property type="entry name" value="HTH_TetR"/>
</dbReference>
<dbReference type="SUPFAM" id="SSF46689">
    <property type="entry name" value="Homeodomain-like"/>
    <property type="match status" value="1"/>
</dbReference>
<feature type="domain" description="HTH tetR-type" evidence="3">
    <location>
        <begin position="9"/>
        <end position="69"/>
    </location>
</feature>
<dbReference type="EMBL" id="JOKH01000009">
    <property type="protein sequence ID" value="KEQ13122.1"/>
    <property type="molecule type" value="Genomic_DNA"/>
</dbReference>
<keyword evidence="1 2" id="KW-0238">DNA-binding</keyword>
<dbReference type="Pfam" id="PF00440">
    <property type="entry name" value="TetR_N"/>
    <property type="match status" value="1"/>
</dbReference>
<organism evidence="4 5">
    <name type="scientific">Endozoicomonas numazuensis</name>
    <dbReference type="NCBI Taxonomy" id="1137799"/>
    <lineage>
        <taxon>Bacteria</taxon>
        <taxon>Pseudomonadati</taxon>
        <taxon>Pseudomonadota</taxon>
        <taxon>Gammaproteobacteria</taxon>
        <taxon>Oceanospirillales</taxon>
        <taxon>Endozoicomonadaceae</taxon>
        <taxon>Endozoicomonas</taxon>
    </lineage>
</organism>
<dbReference type="PROSITE" id="PS50977">
    <property type="entry name" value="HTH_TETR_2"/>
    <property type="match status" value="1"/>
</dbReference>
<dbReference type="AlphaFoldDB" id="A0A081N3U9"/>
<dbReference type="OrthoDB" id="4541465at2"/>
<evidence type="ECO:0000313" key="5">
    <source>
        <dbReference type="Proteomes" id="UP000028073"/>
    </source>
</evidence>
<name>A0A081N3U9_9GAMM</name>
<accession>A0A081N3U9</accession>
<dbReference type="InterPro" id="IPR009057">
    <property type="entry name" value="Homeodomain-like_sf"/>
</dbReference>
<comment type="caution">
    <text evidence="4">The sequence shown here is derived from an EMBL/GenBank/DDBJ whole genome shotgun (WGS) entry which is preliminary data.</text>
</comment>
<dbReference type="PANTHER" id="PTHR43479:SF11">
    <property type="entry name" value="ACREF_ENVCD OPERON REPRESSOR-RELATED"/>
    <property type="match status" value="1"/>
</dbReference>
<proteinExistence type="predicted"/>